<dbReference type="Proteomes" id="UP000176609">
    <property type="component" value="Unassembled WGS sequence"/>
</dbReference>
<reference evidence="1 2" key="1">
    <citation type="journal article" date="2016" name="Nat. Commun.">
        <title>Thousands of microbial genomes shed light on interconnected biogeochemical processes in an aquifer system.</title>
        <authorList>
            <person name="Anantharaman K."/>
            <person name="Brown C.T."/>
            <person name="Hug L.A."/>
            <person name="Sharon I."/>
            <person name="Castelle C.J."/>
            <person name="Probst A.J."/>
            <person name="Thomas B.C."/>
            <person name="Singh A."/>
            <person name="Wilkins M.J."/>
            <person name="Karaoz U."/>
            <person name="Brodie E.L."/>
            <person name="Williams K.H."/>
            <person name="Hubbard S.S."/>
            <person name="Banfield J.F."/>
        </authorList>
    </citation>
    <scope>NUCLEOTIDE SEQUENCE [LARGE SCALE GENOMIC DNA]</scope>
</reference>
<gene>
    <name evidence="1" type="ORF">A2960_05580</name>
</gene>
<organism evidence="1 2">
    <name type="scientific">Candidatus Gottesmanbacteria bacterium RIFCSPLOWO2_01_FULL_39_12b</name>
    <dbReference type="NCBI Taxonomy" id="1798388"/>
    <lineage>
        <taxon>Bacteria</taxon>
        <taxon>Candidatus Gottesmaniibacteriota</taxon>
    </lineage>
</organism>
<dbReference type="EMBL" id="MFJR01000014">
    <property type="protein sequence ID" value="OGG25997.1"/>
    <property type="molecule type" value="Genomic_DNA"/>
</dbReference>
<dbReference type="AlphaFoldDB" id="A0A1F6ANZ4"/>
<comment type="caution">
    <text evidence="1">The sequence shown here is derived from an EMBL/GenBank/DDBJ whole genome shotgun (WGS) entry which is preliminary data.</text>
</comment>
<evidence type="ECO:0000313" key="2">
    <source>
        <dbReference type="Proteomes" id="UP000176609"/>
    </source>
</evidence>
<protein>
    <recommendedName>
        <fullName evidence="3">DUF4143 domain-containing protein</fullName>
    </recommendedName>
</protein>
<proteinExistence type="predicted"/>
<name>A0A1F6ANZ4_9BACT</name>
<evidence type="ECO:0008006" key="3">
    <source>
        <dbReference type="Google" id="ProtNLM"/>
    </source>
</evidence>
<evidence type="ECO:0000313" key="1">
    <source>
        <dbReference type="EMBL" id="OGG25997.1"/>
    </source>
</evidence>
<sequence>MEFYYFQNSRELDFYLPNYQLAIEVKYKDKITREDIKPLQLEAIPKKAKRIIVTRDILKKVDDIHLIPAHLVTFSPLFP</sequence>
<accession>A0A1F6ANZ4</accession>